<dbReference type="AlphaFoldDB" id="A0A4V2F2R2"/>
<keyword evidence="11" id="KW-1185">Reference proteome</keyword>
<dbReference type="CDD" id="cd06225">
    <property type="entry name" value="HAMP"/>
    <property type="match status" value="1"/>
</dbReference>
<reference evidence="10 11" key="1">
    <citation type="submission" date="2019-02" db="EMBL/GenBank/DDBJ databases">
        <title>Genomic Encyclopedia of Type Strains, Phase IV (KMG-IV): sequencing the most valuable type-strain genomes for metagenomic binning, comparative biology and taxonomic classification.</title>
        <authorList>
            <person name="Goeker M."/>
        </authorList>
    </citation>
    <scope>NUCLEOTIDE SEQUENCE [LARGE SCALE GENOMIC DNA]</scope>
    <source>
        <strain evidence="10 11">DSM 45622</strain>
    </source>
</reference>
<accession>A0A4V2F2R2</accession>
<dbReference type="InterPro" id="IPR004089">
    <property type="entry name" value="MCPsignal_dom"/>
</dbReference>
<dbReference type="Pfam" id="PF00672">
    <property type="entry name" value="HAMP"/>
    <property type="match status" value="1"/>
</dbReference>
<feature type="coiled-coil region" evidence="6">
    <location>
        <begin position="155"/>
        <end position="182"/>
    </location>
</feature>
<gene>
    <name evidence="10" type="ORF">EV189_3908</name>
</gene>
<feature type="domain" description="Methyl-accepting transducer" evidence="8">
    <location>
        <begin position="268"/>
        <end position="497"/>
    </location>
</feature>
<keyword evidence="3 5" id="KW-0807">Transducer</keyword>
<dbReference type="SMART" id="SM00283">
    <property type="entry name" value="MA"/>
    <property type="match status" value="1"/>
</dbReference>
<keyword evidence="7" id="KW-0472">Membrane</keyword>
<dbReference type="PROSITE" id="PS50111">
    <property type="entry name" value="CHEMOTAXIS_TRANSDUC_2"/>
    <property type="match status" value="1"/>
</dbReference>
<keyword evidence="1 7" id="KW-0812">Transmembrane</keyword>
<comment type="caution">
    <text evidence="10">The sequence shown here is derived from an EMBL/GenBank/DDBJ whole genome shotgun (WGS) entry which is preliminary data.</text>
</comment>
<feature type="transmembrane region" description="Helical" evidence="7">
    <location>
        <begin position="12"/>
        <end position="34"/>
    </location>
</feature>
<dbReference type="Proteomes" id="UP000293638">
    <property type="component" value="Unassembled WGS sequence"/>
</dbReference>
<feature type="domain" description="HAMP" evidence="9">
    <location>
        <begin position="211"/>
        <end position="263"/>
    </location>
</feature>
<organism evidence="10 11">
    <name type="scientific">Motilibacter rhizosphaerae</name>
    <dbReference type="NCBI Taxonomy" id="598652"/>
    <lineage>
        <taxon>Bacteria</taxon>
        <taxon>Bacillati</taxon>
        <taxon>Actinomycetota</taxon>
        <taxon>Actinomycetes</taxon>
        <taxon>Motilibacterales</taxon>
        <taxon>Motilibacteraceae</taxon>
        <taxon>Motilibacter</taxon>
    </lineage>
</organism>
<proteinExistence type="inferred from homology"/>
<dbReference type="OrthoDB" id="8667074at2"/>
<protein>
    <submittedName>
        <fullName evidence="10">Methyl-accepting chemotaxis protein</fullName>
    </submittedName>
</protein>
<dbReference type="InterPro" id="IPR003660">
    <property type="entry name" value="HAMP_dom"/>
</dbReference>
<evidence type="ECO:0000313" key="11">
    <source>
        <dbReference type="Proteomes" id="UP000293638"/>
    </source>
</evidence>
<evidence type="ECO:0000313" key="10">
    <source>
        <dbReference type="EMBL" id="RZS79038.1"/>
    </source>
</evidence>
<evidence type="ECO:0000256" key="5">
    <source>
        <dbReference type="PROSITE-ProRule" id="PRU00284"/>
    </source>
</evidence>
<evidence type="ECO:0000256" key="2">
    <source>
        <dbReference type="ARBA" id="ARBA00022989"/>
    </source>
</evidence>
<sequence>MGRSAYGIGVRLRATVGVALLAAVGIGGTGLHVASSLADRSQQYSTHVAAALTSDALVHQAEIKSRLDLYRLATATDDAGRQKYLKSSKADDADIADGTKGMVAAVPSVAGPFTKFSTAWSAWTAYRDSTVFPVAMKGDFAGTTKLMDSQGNDLISAAVDNLDETEAALAKLDTKMQAEQRSTYKTNRLLLLAVLLAGVVAAFLLCEVLVRGLMRRLVRVRDGLLQIAEGDLTVRVTDTVDDELGQVARAADRVGQSLGSALADVRRSADALSAASTELGATSGAIAVSAEHASRQARVAASAADLVNGNIDSVAAGAGQMSSSIAEIATNANEAAVIATRAVDLARSTSGTVEQLSTSSGEIGAVIKTITAIAEQTNLLALNATIEAARAGEAGKGFAVVANEVKELAQATARATEEISQRIETIQGDTAGAVGAIAKITEVIGSISDYQTTIATAVVQQTATTTDMGRSVGEAAGGSKEIAATISEMATAATNTSEGVVGVRQTAAGLSRMSHELEELVGRFTVAD</sequence>
<comment type="similarity">
    <text evidence="4">Belongs to the methyl-accepting chemotaxis (MCP) protein family.</text>
</comment>
<dbReference type="SMART" id="SM00304">
    <property type="entry name" value="HAMP"/>
    <property type="match status" value="1"/>
</dbReference>
<dbReference type="SUPFAM" id="SSF58104">
    <property type="entry name" value="Methyl-accepting chemotaxis protein (MCP) signaling domain"/>
    <property type="match status" value="1"/>
</dbReference>
<evidence type="ECO:0000259" key="9">
    <source>
        <dbReference type="PROSITE" id="PS50885"/>
    </source>
</evidence>
<dbReference type="PROSITE" id="PS50885">
    <property type="entry name" value="HAMP"/>
    <property type="match status" value="1"/>
</dbReference>
<dbReference type="PANTHER" id="PTHR32089:SF112">
    <property type="entry name" value="LYSOZYME-LIKE PROTEIN-RELATED"/>
    <property type="match status" value="1"/>
</dbReference>
<evidence type="ECO:0000256" key="7">
    <source>
        <dbReference type="SAM" id="Phobius"/>
    </source>
</evidence>
<dbReference type="EMBL" id="SGXD01000007">
    <property type="protein sequence ID" value="RZS79038.1"/>
    <property type="molecule type" value="Genomic_DNA"/>
</dbReference>
<name>A0A4V2F2R2_9ACTN</name>
<evidence type="ECO:0000256" key="6">
    <source>
        <dbReference type="SAM" id="Coils"/>
    </source>
</evidence>
<dbReference type="Gene3D" id="1.10.287.950">
    <property type="entry name" value="Methyl-accepting chemotaxis protein"/>
    <property type="match status" value="1"/>
</dbReference>
<dbReference type="Pfam" id="PF00015">
    <property type="entry name" value="MCPsignal"/>
    <property type="match status" value="1"/>
</dbReference>
<dbReference type="GO" id="GO:0016020">
    <property type="term" value="C:membrane"/>
    <property type="evidence" value="ECO:0007669"/>
    <property type="project" value="InterPro"/>
</dbReference>
<evidence type="ECO:0000259" key="8">
    <source>
        <dbReference type="PROSITE" id="PS50111"/>
    </source>
</evidence>
<dbReference type="PANTHER" id="PTHR32089">
    <property type="entry name" value="METHYL-ACCEPTING CHEMOTAXIS PROTEIN MCPB"/>
    <property type="match status" value="1"/>
</dbReference>
<dbReference type="GO" id="GO:0007165">
    <property type="term" value="P:signal transduction"/>
    <property type="evidence" value="ECO:0007669"/>
    <property type="project" value="UniProtKB-KW"/>
</dbReference>
<keyword evidence="6" id="KW-0175">Coiled coil</keyword>
<keyword evidence="2 7" id="KW-1133">Transmembrane helix</keyword>
<evidence type="ECO:0000256" key="1">
    <source>
        <dbReference type="ARBA" id="ARBA00022692"/>
    </source>
</evidence>
<evidence type="ECO:0000256" key="4">
    <source>
        <dbReference type="ARBA" id="ARBA00029447"/>
    </source>
</evidence>
<evidence type="ECO:0000256" key="3">
    <source>
        <dbReference type="ARBA" id="ARBA00023224"/>
    </source>
</evidence>
<feature type="transmembrane region" description="Helical" evidence="7">
    <location>
        <begin position="189"/>
        <end position="210"/>
    </location>
</feature>
<dbReference type="RefSeq" id="WP_130494624.1">
    <property type="nucleotide sequence ID" value="NZ_SGXD01000007.1"/>
</dbReference>